<evidence type="ECO:0000313" key="4">
    <source>
        <dbReference type="EMBL" id="NMM45431.1"/>
    </source>
</evidence>
<feature type="region of interest" description="Disordered" evidence="1">
    <location>
        <begin position="173"/>
        <end position="202"/>
    </location>
</feature>
<keyword evidence="5" id="KW-1185">Reference proteome</keyword>
<evidence type="ECO:0000256" key="1">
    <source>
        <dbReference type="SAM" id="MobiDB-lite"/>
    </source>
</evidence>
<protein>
    <submittedName>
        <fullName evidence="4">Polyhydroxyalkanoate synthesis repressor PhaR</fullName>
    </submittedName>
</protein>
<evidence type="ECO:0000313" key="5">
    <source>
        <dbReference type="Proteomes" id="UP000539372"/>
    </source>
</evidence>
<dbReference type="AlphaFoldDB" id="A0A7Y0E1F2"/>
<dbReference type="Proteomes" id="UP000539372">
    <property type="component" value="Unassembled WGS sequence"/>
</dbReference>
<dbReference type="InterPro" id="IPR007897">
    <property type="entry name" value="PHB_accumulat"/>
</dbReference>
<dbReference type="Pfam" id="PF07879">
    <property type="entry name" value="PHB_acc_N"/>
    <property type="match status" value="1"/>
</dbReference>
<dbReference type="InterPro" id="IPR010134">
    <property type="entry name" value="PHA_reg_PhaR"/>
</dbReference>
<feature type="domain" description="PHB accumulation regulatory" evidence="2">
    <location>
        <begin position="96"/>
        <end position="136"/>
    </location>
</feature>
<comment type="caution">
    <text evidence="4">The sequence shown here is derived from an EMBL/GenBank/DDBJ whole genome shotgun (WGS) entry which is preliminary data.</text>
</comment>
<name>A0A7Y0E1F2_9PROT</name>
<proteinExistence type="predicted"/>
<dbReference type="InterPro" id="IPR012909">
    <property type="entry name" value="PHA_DNA-bd_N"/>
</dbReference>
<accession>A0A7Y0E1F2</accession>
<evidence type="ECO:0000259" key="2">
    <source>
        <dbReference type="Pfam" id="PF05233"/>
    </source>
</evidence>
<feature type="domain" description="PHA accumulation regulator DNA-binding N-terminal" evidence="3">
    <location>
        <begin position="31"/>
        <end position="90"/>
    </location>
</feature>
<reference evidence="4 5" key="1">
    <citation type="submission" date="2020-04" db="EMBL/GenBank/DDBJ databases">
        <title>Rhodospirillaceae bacterium KN72 isolated from deep sea.</title>
        <authorList>
            <person name="Zhang D.-C."/>
        </authorList>
    </citation>
    <scope>NUCLEOTIDE SEQUENCE [LARGE SCALE GENOMIC DNA]</scope>
    <source>
        <strain evidence="4 5">KN72</strain>
    </source>
</reference>
<gene>
    <name evidence="4" type="primary">phaR</name>
    <name evidence="4" type="ORF">HH303_13135</name>
</gene>
<organism evidence="4 5">
    <name type="scientific">Pacificispira spongiicola</name>
    <dbReference type="NCBI Taxonomy" id="2729598"/>
    <lineage>
        <taxon>Bacteria</taxon>
        <taxon>Pseudomonadati</taxon>
        <taxon>Pseudomonadota</taxon>
        <taxon>Alphaproteobacteria</taxon>
        <taxon>Rhodospirillales</taxon>
        <taxon>Rhodospirillaceae</taxon>
        <taxon>Pacificispira</taxon>
    </lineage>
</organism>
<dbReference type="EMBL" id="JABBNT010000004">
    <property type="protein sequence ID" value="NMM45431.1"/>
    <property type="molecule type" value="Genomic_DNA"/>
</dbReference>
<dbReference type="Pfam" id="PF05233">
    <property type="entry name" value="PHB_acc"/>
    <property type="match status" value="1"/>
</dbReference>
<sequence>MSQEKPANGKTESVAPEEAKTGEASTAQPITIKKYANRRLYNTATSSYVTLDHLSQMVREGIDFAVFDAKTGEDITRAVLTQIIVEEEAKNGQNLLPVSFLRSLIGFYGDNMHSMMLPKYLDMSIRSFTDNQEKMREYVQGTFGTVFPFGPLEELGKQNMAMFERAMQMFSPFAGEGEKPVPGKASDTSESTASGGGEDKVEALERQLEEMQKQIKAMRGSKG</sequence>
<feature type="region of interest" description="Disordered" evidence="1">
    <location>
        <begin position="1"/>
        <end position="25"/>
    </location>
</feature>
<dbReference type="GO" id="GO:0006355">
    <property type="term" value="P:regulation of DNA-templated transcription"/>
    <property type="evidence" value="ECO:0007669"/>
    <property type="project" value="InterPro"/>
</dbReference>
<dbReference type="NCBIfam" id="TIGR01848">
    <property type="entry name" value="PHA_reg_PhaR"/>
    <property type="match status" value="1"/>
</dbReference>
<dbReference type="RefSeq" id="WP_169625833.1">
    <property type="nucleotide sequence ID" value="NZ_JABBNT010000004.1"/>
</dbReference>
<evidence type="ECO:0000259" key="3">
    <source>
        <dbReference type="Pfam" id="PF07879"/>
    </source>
</evidence>